<dbReference type="InterPro" id="IPR000182">
    <property type="entry name" value="GNAT_dom"/>
</dbReference>
<dbReference type="PANTHER" id="PTHR43800">
    <property type="entry name" value="PEPTIDYL-LYSINE N-ACETYLTRANSFERASE YJAB"/>
    <property type="match status" value="1"/>
</dbReference>
<gene>
    <name evidence="4" type="ORF">WG219_13805</name>
</gene>
<evidence type="ECO:0000313" key="5">
    <source>
        <dbReference type="Proteomes" id="UP001476583"/>
    </source>
</evidence>
<keyword evidence="2 4" id="KW-0012">Acyltransferase</keyword>
<evidence type="ECO:0000259" key="3">
    <source>
        <dbReference type="PROSITE" id="PS51186"/>
    </source>
</evidence>
<protein>
    <submittedName>
        <fullName evidence="4">GNAT family N-acetyltransferase</fullName>
        <ecNumber evidence="4">2.3.1.-</ecNumber>
    </submittedName>
</protein>
<organism evidence="4 5">
    <name type="scientific">Ectopseudomonas mendocina</name>
    <name type="common">Pseudomonas mendocina</name>
    <dbReference type="NCBI Taxonomy" id="300"/>
    <lineage>
        <taxon>Bacteria</taxon>
        <taxon>Pseudomonadati</taxon>
        <taxon>Pseudomonadota</taxon>
        <taxon>Gammaproteobacteria</taxon>
        <taxon>Pseudomonadales</taxon>
        <taxon>Pseudomonadaceae</taxon>
        <taxon>Ectopseudomonas</taxon>
    </lineage>
</organism>
<dbReference type="EC" id="2.3.1.-" evidence="4"/>
<feature type="domain" description="N-acetyltransferase" evidence="3">
    <location>
        <begin position="9"/>
        <end position="153"/>
    </location>
</feature>
<keyword evidence="5" id="KW-1185">Reference proteome</keyword>
<dbReference type="Pfam" id="PF13508">
    <property type="entry name" value="Acetyltransf_7"/>
    <property type="match status" value="1"/>
</dbReference>
<dbReference type="PROSITE" id="PS51186">
    <property type="entry name" value="GNAT"/>
    <property type="match status" value="1"/>
</dbReference>
<accession>A0ABZ2RD79</accession>
<proteinExistence type="predicted"/>
<dbReference type="GO" id="GO:0016746">
    <property type="term" value="F:acyltransferase activity"/>
    <property type="evidence" value="ECO:0007669"/>
    <property type="project" value="UniProtKB-KW"/>
</dbReference>
<dbReference type="Gene3D" id="3.40.630.30">
    <property type="match status" value="1"/>
</dbReference>
<dbReference type="EMBL" id="CP148074">
    <property type="protein sequence ID" value="WXL24400.1"/>
    <property type="molecule type" value="Genomic_DNA"/>
</dbReference>
<evidence type="ECO:0000313" key="4">
    <source>
        <dbReference type="EMBL" id="WXL24400.1"/>
    </source>
</evidence>
<name>A0ABZ2RD79_ECTME</name>
<dbReference type="PANTHER" id="PTHR43800:SF1">
    <property type="entry name" value="PEPTIDYL-LYSINE N-ACETYLTRANSFERASE YJAB"/>
    <property type="match status" value="1"/>
</dbReference>
<dbReference type="Proteomes" id="UP001476583">
    <property type="component" value="Chromosome"/>
</dbReference>
<evidence type="ECO:0000256" key="1">
    <source>
        <dbReference type="ARBA" id="ARBA00022679"/>
    </source>
</evidence>
<dbReference type="SUPFAM" id="SSF55729">
    <property type="entry name" value="Acyl-CoA N-acyltransferases (Nat)"/>
    <property type="match status" value="1"/>
</dbReference>
<keyword evidence="1 4" id="KW-0808">Transferase</keyword>
<reference evidence="4 5" key="1">
    <citation type="submission" date="2024-03" db="EMBL/GenBank/DDBJ databases">
        <title>Complete genome of BD2.</title>
        <authorList>
            <person name="Cao G."/>
        </authorList>
    </citation>
    <scope>NUCLEOTIDE SEQUENCE [LARGE SCALE GENOMIC DNA]</scope>
    <source>
        <strain evidence="4 5">BD2</strain>
    </source>
</reference>
<sequence>MSLAEAGFIKIEKLTLNDHEINQVVNVWYDASVKAHHFISERFWYSNREVMEKLYIPNSETFVAKREGAIVGFFSLVGNTLASIFVAPDWQGAGIGKALLLNAQSRRNELQLNVYRKNKRAIAFYKKYGFFDVEEGLDENTGEPAITMKWQETPST</sequence>
<evidence type="ECO:0000256" key="2">
    <source>
        <dbReference type="ARBA" id="ARBA00023315"/>
    </source>
</evidence>
<dbReference type="CDD" id="cd04301">
    <property type="entry name" value="NAT_SF"/>
    <property type="match status" value="1"/>
</dbReference>
<dbReference type="InterPro" id="IPR016181">
    <property type="entry name" value="Acyl_CoA_acyltransferase"/>
</dbReference>